<evidence type="ECO:0000256" key="6">
    <source>
        <dbReference type="ARBA" id="ARBA00022692"/>
    </source>
</evidence>
<dbReference type="InterPro" id="IPR050860">
    <property type="entry name" value="FeoB_GTPase"/>
</dbReference>
<evidence type="ECO:0000256" key="10">
    <source>
        <dbReference type="ARBA" id="ARBA00023065"/>
    </source>
</evidence>
<dbReference type="InterPro" id="IPR030389">
    <property type="entry name" value="G_FEOB_dom"/>
</dbReference>
<keyword evidence="8 14" id="KW-1133">Transmembrane helix</keyword>
<evidence type="ECO:0000259" key="15">
    <source>
        <dbReference type="PROSITE" id="PS51711"/>
    </source>
</evidence>
<name>A0ABW1UV23_9LACO</name>
<evidence type="ECO:0000256" key="3">
    <source>
        <dbReference type="ARBA" id="ARBA00022448"/>
    </source>
</evidence>
<dbReference type="InterPro" id="IPR003373">
    <property type="entry name" value="Fe2_transport_prot-B"/>
</dbReference>
<feature type="transmembrane region" description="Helical" evidence="14">
    <location>
        <begin position="606"/>
        <end position="625"/>
    </location>
</feature>
<feature type="transmembrane region" description="Helical" evidence="14">
    <location>
        <begin position="509"/>
        <end position="530"/>
    </location>
</feature>
<evidence type="ECO:0000256" key="1">
    <source>
        <dbReference type="ARBA" id="ARBA00003926"/>
    </source>
</evidence>
<dbReference type="Pfam" id="PF02421">
    <property type="entry name" value="FeoB_N"/>
    <property type="match status" value="1"/>
</dbReference>
<comment type="subcellular location">
    <subcellularLocation>
        <location evidence="2 14">Cell membrane</location>
        <topology evidence="2 14">Multi-pass membrane protein</topology>
    </subcellularLocation>
</comment>
<feature type="domain" description="FeoB-type G" evidence="15">
    <location>
        <begin position="1"/>
        <end position="161"/>
    </location>
</feature>
<feature type="transmembrane region" description="Helical" evidence="14">
    <location>
        <begin position="451"/>
        <end position="471"/>
    </location>
</feature>
<evidence type="ECO:0000256" key="7">
    <source>
        <dbReference type="ARBA" id="ARBA00022741"/>
    </source>
</evidence>
<dbReference type="Pfam" id="PF07664">
    <property type="entry name" value="FeoB_C"/>
    <property type="match status" value="1"/>
</dbReference>
<dbReference type="NCBIfam" id="TIGR00437">
    <property type="entry name" value="feoB"/>
    <property type="match status" value="1"/>
</dbReference>
<evidence type="ECO:0000313" key="16">
    <source>
        <dbReference type="EMBL" id="MFC6322348.1"/>
    </source>
</evidence>
<evidence type="ECO:0000256" key="11">
    <source>
        <dbReference type="ARBA" id="ARBA00023134"/>
    </source>
</evidence>
<proteinExistence type="inferred from homology"/>
<feature type="transmembrane region" description="Helical" evidence="14">
    <location>
        <begin position="274"/>
        <end position="293"/>
    </location>
</feature>
<keyword evidence="11 14" id="KW-0342">GTP-binding</keyword>
<dbReference type="Gene3D" id="3.40.50.300">
    <property type="entry name" value="P-loop containing nucleotide triphosphate hydrolases"/>
    <property type="match status" value="1"/>
</dbReference>
<feature type="transmembrane region" description="Helical" evidence="14">
    <location>
        <begin position="419"/>
        <end position="445"/>
    </location>
</feature>
<dbReference type="InterPro" id="IPR011642">
    <property type="entry name" value="Gate_dom"/>
</dbReference>
<feature type="transmembrane region" description="Helical" evidence="14">
    <location>
        <begin position="385"/>
        <end position="407"/>
    </location>
</feature>
<comment type="caution">
    <text evidence="16">The sequence shown here is derived from an EMBL/GenBank/DDBJ whole genome shotgun (WGS) entry which is preliminary data.</text>
</comment>
<evidence type="ECO:0000256" key="9">
    <source>
        <dbReference type="ARBA" id="ARBA00023004"/>
    </source>
</evidence>
<evidence type="ECO:0000256" key="8">
    <source>
        <dbReference type="ARBA" id="ARBA00022989"/>
    </source>
</evidence>
<dbReference type="PANTHER" id="PTHR43185">
    <property type="entry name" value="FERROUS IRON TRANSPORT PROTEIN B"/>
    <property type="match status" value="1"/>
</dbReference>
<accession>A0ABW1UV23</accession>
<dbReference type="Proteomes" id="UP001596186">
    <property type="component" value="Unassembled WGS sequence"/>
</dbReference>
<evidence type="ECO:0000256" key="5">
    <source>
        <dbReference type="ARBA" id="ARBA00022496"/>
    </source>
</evidence>
<feature type="transmembrane region" description="Helical" evidence="14">
    <location>
        <begin position="336"/>
        <end position="365"/>
    </location>
</feature>
<dbReference type="RefSeq" id="WP_125591735.1">
    <property type="nucleotide sequence ID" value="NZ_JBHSSN010000002.1"/>
</dbReference>
<keyword evidence="17" id="KW-1185">Reference proteome</keyword>
<keyword evidence="6 14" id="KW-0812">Transmembrane</keyword>
<keyword evidence="9 14" id="KW-0408">Iron</keyword>
<keyword evidence="3 14" id="KW-0813">Transport</keyword>
<comment type="similarity">
    <text evidence="14">Belongs to the TRAFAC class TrmE-Era-EngA-EngB-Septin-like GTPase superfamily. FeoB GTPase (TC 9.A.8) family.</text>
</comment>
<gene>
    <name evidence="16" type="primary">feoB</name>
    <name evidence="16" type="ORF">ACFP1F_01025</name>
</gene>
<evidence type="ECO:0000256" key="4">
    <source>
        <dbReference type="ARBA" id="ARBA00022475"/>
    </source>
</evidence>
<dbReference type="PROSITE" id="PS51711">
    <property type="entry name" value="G_FEOB"/>
    <property type="match status" value="1"/>
</dbReference>
<reference evidence="17" key="1">
    <citation type="journal article" date="2019" name="Int. J. Syst. Evol. Microbiol.">
        <title>The Global Catalogue of Microorganisms (GCM) 10K type strain sequencing project: providing services to taxonomists for standard genome sequencing and annotation.</title>
        <authorList>
            <consortium name="The Broad Institute Genomics Platform"/>
            <consortium name="The Broad Institute Genome Sequencing Center for Infectious Disease"/>
            <person name="Wu L."/>
            <person name="Ma J."/>
        </authorList>
    </citation>
    <scope>NUCLEOTIDE SEQUENCE [LARGE SCALE GENOMIC DNA]</scope>
    <source>
        <strain evidence="17">CCM 8895</strain>
    </source>
</reference>
<evidence type="ECO:0000256" key="2">
    <source>
        <dbReference type="ARBA" id="ARBA00004651"/>
    </source>
</evidence>
<keyword evidence="10" id="KW-0406">Ion transport</keyword>
<keyword evidence="7" id="KW-0547">Nucleotide-binding</keyword>
<evidence type="ECO:0000256" key="12">
    <source>
        <dbReference type="ARBA" id="ARBA00023136"/>
    </source>
</evidence>
<organism evidence="16 17">
    <name type="scientific">Companilactobacillus baiquanensis</name>
    <dbReference type="NCBI Taxonomy" id="2486005"/>
    <lineage>
        <taxon>Bacteria</taxon>
        <taxon>Bacillati</taxon>
        <taxon>Bacillota</taxon>
        <taxon>Bacilli</taxon>
        <taxon>Lactobacillales</taxon>
        <taxon>Lactobacillaceae</taxon>
        <taxon>Companilactobacillus</taxon>
    </lineage>
</organism>
<dbReference type="PANTHER" id="PTHR43185:SF1">
    <property type="entry name" value="FE(2+) TRANSPORTER FEOB"/>
    <property type="match status" value="1"/>
</dbReference>
<dbReference type="SUPFAM" id="SSF52540">
    <property type="entry name" value="P-loop containing nucleoside triphosphate hydrolases"/>
    <property type="match status" value="1"/>
</dbReference>
<dbReference type="InterPro" id="IPR011640">
    <property type="entry name" value="Fe2_transport_prot_B_C"/>
</dbReference>
<keyword evidence="4" id="KW-1003">Cell membrane</keyword>
<dbReference type="EMBL" id="JBHSSN010000002">
    <property type="protein sequence ID" value="MFC6322348.1"/>
    <property type="molecule type" value="Genomic_DNA"/>
</dbReference>
<keyword evidence="12 14" id="KW-0472">Membrane</keyword>
<dbReference type="InterPro" id="IPR027417">
    <property type="entry name" value="P-loop_NTPase"/>
</dbReference>
<dbReference type="CDD" id="cd01879">
    <property type="entry name" value="FeoB"/>
    <property type="match status" value="1"/>
</dbReference>
<keyword evidence="5 14" id="KW-0410">Iron transport</keyword>
<protein>
    <recommendedName>
        <fullName evidence="13 14">Ferrous iron transport protein B</fullName>
    </recommendedName>
</protein>
<feature type="transmembrane region" description="Helical" evidence="14">
    <location>
        <begin position="550"/>
        <end position="575"/>
    </location>
</feature>
<dbReference type="Pfam" id="PF07670">
    <property type="entry name" value="Gate"/>
    <property type="match status" value="2"/>
</dbReference>
<evidence type="ECO:0000256" key="14">
    <source>
        <dbReference type="RuleBase" id="RU362098"/>
    </source>
</evidence>
<comment type="function">
    <text evidence="1 14">Probable transporter of a GTP-driven Fe(2+) uptake system.</text>
</comment>
<evidence type="ECO:0000256" key="13">
    <source>
        <dbReference type="NCBIfam" id="TIGR00437"/>
    </source>
</evidence>
<evidence type="ECO:0000313" key="17">
    <source>
        <dbReference type="Proteomes" id="UP001596186"/>
    </source>
</evidence>
<sequence>MTTVALMGNPNTGKTTLFNQLTDSYAYVGNWTGVTVEKKMGSIKHTKIVVVDLPGIYSLNPITKDESVAINYLLENDTDIILNVTNANQLKRNLLLSIELLEFGKPVIIALNMIDDLKRTGVYYDIQTLEKRLGCIVKTTNARNHDGIEQLRDKLKNSPVDEFPTANLKLDYPKEIKKELNLATTKLVKNYQVSEKFATWLTIQFMNKNKIVRQFASHNNFKPLLEKADLFDKEKFEEKIFQTRLNFIEETLTSARENVSSSSNIQMTSKIDKVVTNPILGLPIFVAIFYLMFKLSFDWIGTPLSDQLNAFLSGPISNYSNTFLKSIGAMPFLRSLIVDGIIAGVGGVLTFIPQIMVLFACISILEDSGYMARAALVTDRVMQAIGLNGKAFIPLIIGFGCNVTGIMAARTIEQPKERLITTLISPFMSCSARLPIYSLFVAAFFPKNQALIVLSIYFLGIIVALAMAKFYQLIFHVKENTVFIVELPQYHLPRFDIIWRGTWDKSKGFVRKAGTIIFAGTVLIWLLSNFGPSGFVTNIDKSFSAMLGQFLLPLFVPIGITSWEAISALFTGILAKEVISSSMMVLFHTTSQTTLIATFGQLFTPISAYALLVFILLYVPCFATIGTIKSETGSTKWAVYSVFSSILIAYALSFVIFQVGSLFM</sequence>
<feature type="transmembrane region" description="Helical" evidence="14">
    <location>
        <begin position="637"/>
        <end position="659"/>
    </location>
</feature>